<dbReference type="InterPro" id="IPR000653">
    <property type="entry name" value="DegT/StrS_aminotransferase"/>
</dbReference>
<keyword evidence="2" id="KW-0808">Transferase</keyword>
<dbReference type="InterPro" id="IPR015421">
    <property type="entry name" value="PyrdxlP-dep_Trfase_major"/>
</dbReference>
<dbReference type="CDD" id="cd00616">
    <property type="entry name" value="AHBA_syn"/>
    <property type="match status" value="1"/>
</dbReference>
<keyword evidence="3" id="KW-1185">Reference proteome</keyword>
<accession>A0ABS1FU45</accession>
<dbReference type="GO" id="GO:0008483">
    <property type="term" value="F:transaminase activity"/>
    <property type="evidence" value="ECO:0007669"/>
    <property type="project" value="UniProtKB-KW"/>
</dbReference>
<proteinExistence type="inferred from homology"/>
<dbReference type="PANTHER" id="PTHR30244">
    <property type="entry name" value="TRANSAMINASE"/>
    <property type="match status" value="1"/>
</dbReference>
<evidence type="ECO:0000313" key="3">
    <source>
        <dbReference type="Proteomes" id="UP000628669"/>
    </source>
</evidence>
<dbReference type="Gene3D" id="3.40.640.10">
    <property type="entry name" value="Type I PLP-dependent aspartate aminotransferase-like (Major domain)"/>
    <property type="match status" value="1"/>
</dbReference>
<dbReference type="Gene3D" id="3.90.1150.10">
    <property type="entry name" value="Aspartate Aminotransferase, domain 1"/>
    <property type="match status" value="1"/>
</dbReference>
<dbReference type="Proteomes" id="UP000628669">
    <property type="component" value="Unassembled WGS sequence"/>
</dbReference>
<evidence type="ECO:0000256" key="1">
    <source>
        <dbReference type="RuleBase" id="RU004508"/>
    </source>
</evidence>
<name>A0ABS1FU45_9FLAO</name>
<reference evidence="3" key="1">
    <citation type="submission" date="2021-01" db="EMBL/GenBank/DDBJ databases">
        <title>Genome public.</title>
        <authorList>
            <person name="Liu C."/>
            <person name="Sun Q."/>
        </authorList>
    </citation>
    <scope>NUCLEOTIDE SEQUENCE [LARGE SCALE GENOMIC DNA]</scope>
    <source>
        <strain evidence="3">YIM B02567</strain>
    </source>
</reference>
<evidence type="ECO:0000313" key="2">
    <source>
        <dbReference type="EMBL" id="MBK1895942.1"/>
    </source>
</evidence>
<dbReference type="InterPro" id="IPR015422">
    <property type="entry name" value="PyrdxlP-dep_Trfase_small"/>
</dbReference>
<dbReference type="Pfam" id="PF01041">
    <property type="entry name" value="DegT_DnrJ_EryC1"/>
    <property type="match status" value="1"/>
</dbReference>
<gene>
    <name evidence="2" type="ORF">JHL15_09285</name>
</gene>
<comment type="similarity">
    <text evidence="1">Belongs to the DegT/DnrJ/EryC1 family.</text>
</comment>
<keyword evidence="1" id="KW-0663">Pyridoxal phosphate</keyword>
<sequence>MKKIQMVDLQSQYYKIKNDVDNAVLNVMDSAAFINGPEVKSFQNELESYLEVKHVIPCANGTDALQIALMALDLKEGDEVITADFTFAATVEVIHLLKLKSVLVDVDYDTFTISTEEIRKAITPRTKAIIPVHIFGQCANMEEILKIAEENNLFVIEDNAQAIGSDYTFSDGTVKQAGTMSTVGTTSFFPSKNLGCYGDGGAIFTNNDELAHRLRGIVNHGMYERYYHDEVGVNSRLDSIQAAILRKKLPNLDSYNEARRKAADYYDEAFAGNPNILTPKRADNTTHVFHQYTLRILNGKRNELQKFLTEKEIPAMIYYPVALRKQKAYFQESNDADFVNTDKLLDQVISLPMHTELDEEQLKYITDAVLEFMG</sequence>
<organism evidence="2 3">
    <name type="scientific">Chryseobacterium paridis</name>
    <dbReference type="NCBI Taxonomy" id="2800328"/>
    <lineage>
        <taxon>Bacteria</taxon>
        <taxon>Pseudomonadati</taxon>
        <taxon>Bacteroidota</taxon>
        <taxon>Flavobacteriia</taxon>
        <taxon>Flavobacteriales</taxon>
        <taxon>Weeksellaceae</taxon>
        <taxon>Chryseobacterium group</taxon>
        <taxon>Chryseobacterium</taxon>
    </lineage>
</organism>
<dbReference type="InterPro" id="IPR015424">
    <property type="entry name" value="PyrdxlP-dep_Trfase"/>
</dbReference>
<comment type="caution">
    <text evidence="2">The sequence shown here is derived from an EMBL/GenBank/DDBJ whole genome shotgun (WGS) entry which is preliminary data.</text>
</comment>
<dbReference type="PANTHER" id="PTHR30244:SF42">
    <property type="entry name" value="UDP-2-ACETAMIDO-2-DEOXY-3-OXO-D-GLUCURONATE AMINOTRANSFERASE"/>
    <property type="match status" value="1"/>
</dbReference>
<protein>
    <submittedName>
        <fullName evidence="2">DegT/DnrJ/EryC1/StrS family aminotransferase</fullName>
    </submittedName>
</protein>
<dbReference type="EMBL" id="JAENHK010000008">
    <property type="protein sequence ID" value="MBK1895942.1"/>
    <property type="molecule type" value="Genomic_DNA"/>
</dbReference>
<dbReference type="RefSeq" id="WP_200245263.1">
    <property type="nucleotide sequence ID" value="NZ_JAENHK010000008.1"/>
</dbReference>
<dbReference type="PIRSF" id="PIRSF000390">
    <property type="entry name" value="PLP_StrS"/>
    <property type="match status" value="1"/>
</dbReference>
<dbReference type="SUPFAM" id="SSF53383">
    <property type="entry name" value="PLP-dependent transferases"/>
    <property type="match status" value="1"/>
</dbReference>
<keyword evidence="2" id="KW-0032">Aminotransferase</keyword>